<dbReference type="Gene3D" id="3.40.50.11840">
    <property type="entry name" value="Diphthamide synthesis DPH1/DPH2 domain 1"/>
    <property type="match status" value="1"/>
</dbReference>
<gene>
    <name evidence="9" type="ORF">ESCO_002286</name>
</gene>
<evidence type="ECO:0000256" key="2">
    <source>
        <dbReference type="ARBA" id="ARBA00005156"/>
    </source>
</evidence>
<dbReference type="PANTHER" id="PTHR10762">
    <property type="entry name" value="DIPHTHAMIDE BIOSYNTHESIS PROTEIN"/>
    <property type="match status" value="1"/>
</dbReference>
<sequence length="563" mass="60640">MSSNLSAAPVLSTPDDHILEVPAAASQTTSTLAQDALRTIYEIPRTASEIRQGGWRRIALQFPDHMLVDAPRVVEALRQELSPGEEKEGEGGNDSSSSSSSNRRICILADTSYSACCVDEIAAEHTDADVVVHYGRTCLSPTSRLPVIYVFTSQELDHASVLREFTKEFTDKNAKVVVMADLTYQSHVRPITSALREAGYGDVVATEVQRNPGGIIPNRRIEDGREGVEDEESLRSYSMFHISDPPAALLLALQSRFLSLHILSVPSPSAPAIDNPTMRTAGLLRRRFAKVLSLASSGVIGILVNTLSVSNYLSSIDALRAKIAKAGKKSYTVVVGKLNPAKLANFAEIEGWVVVGCWESGLVEDDAGYWRPVITPFELEIALMDEEERVWGGEWWAGIEKLKLADDKEEAVATDGSNDNETAAAAAAAAAAAREDGGDDDQDGHLEDGVEGEESLPPMFDLRTGKLMSHSRPMQLTVRSANESSQKSDQGGGQSSSAALVKRVAGELASINGVASPGAEYLRSQRTWQGLGSDFDREASTLIEEGRSGIARGYQVGEADDKH</sequence>
<dbReference type="GO" id="GO:0017183">
    <property type="term" value="P:protein histidyl modification to diphthamide"/>
    <property type="evidence" value="ECO:0007669"/>
    <property type="project" value="UniProtKB-UniPathway"/>
</dbReference>
<evidence type="ECO:0000256" key="3">
    <source>
        <dbReference type="ARBA" id="ARBA00006179"/>
    </source>
</evidence>
<dbReference type="SFLD" id="SFLDG01121">
    <property type="entry name" value="Diphthamide_biosynthesis"/>
    <property type="match status" value="1"/>
</dbReference>
<feature type="region of interest" description="Disordered" evidence="8">
    <location>
        <begin position="427"/>
        <end position="460"/>
    </location>
</feature>
<dbReference type="InterPro" id="IPR016435">
    <property type="entry name" value="DPH1/DPH2"/>
</dbReference>
<evidence type="ECO:0000313" key="10">
    <source>
        <dbReference type="Proteomes" id="UP000053831"/>
    </source>
</evidence>
<dbReference type="GO" id="GO:0051536">
    <property type="term" value="F:iron-sulfur cluster binding"/>
    <property type="evidence" value="ECO:0007669"/>
    <property type="project" value="UniProtKB-KW"/>
</dbReference>
<dbReference type="GO" id="GO:0005737">
    <property type="term" value="C:cytoplasm"/>
    <property type="evidence" value="ECO:0007669"/>
    <property type="project" value="UniProtKB-SubCell"/>
</dbReference>
<keyword evidence="7" id="KW-0963">Cytoplasm</keyword>
<dbReference type="UniPathway" id="UPA00559"/>
<dbReference type="FunFam" id="3.40.50.11860:FF:000001">
    <property type="entry name" value="2-(3-amino-3-carboxypropyl)histidine synthase subunit 2"/>
    <property type="match status" value="1"/>
</dbReference>
<dbReference type="SFLD" id="SFLDS00032">
    <property type="entry name" value="Radical_SAM_3-amino-3-carboxyp"/>
    <property type="match status" value="1"/>
</dbReference>
<reference evidence="9 10" key="1">
    <citation type="submission" date="2015-07" db="EMBL/GenBank/DDBJ databases">
        <title>The genome of the fungus Escovopsis weberi, a specialized disease agent of ant agriculture.</title>
        <authorList>
            <person name="de Man T.J."/>
            <person name="Stajich J.E."/>
            <person name="Kubicek C.P."/>
            <person name="Chenthamara K."/>
            <person name="Atanasova L."/>
            <person name="Druzhinina I.S."/>
            <person name="Birnbaum S."/>
            <person name="Barribeau S.M."/>
            <person name="Teiling C."/>
            <person name="Suen G."/>
            <person name="Currie C."/>
            <person name="Gerardo N.M."/>
        </authorList>
    </citation>
    <scope>NUCLEOTIDE SEQUENCE [LARGE SCALE GENOMIC DNA]</scope>
</reference>
<evidence type="ECO:0000256" key="6">
    <source>
        <dbReference type="ARBA" id="ARBA00023014"/>
    </source>
</evidence>
<dbReference type="Proteomes" id="UP000053831">
    <property type="component" value="Unassembled WGS sequence"/>
</dbReference>
<dbReference type="InterPro" id="IPR010014">
    <property type="entry name" value="DHP2"/>
</dbReference>
<keyword evidence="10" id="KW-1185">Reference proteome</keyword>
<evidence type="ECO:0000313" key="9">
    <source>
        <dbReference type="EMBL" id="KOS22047.1"/>
    </source>
</evidence>
<evidence type="ECO:0000256" key="4">
    <source>
        <dbReference type="ARBA" id="ARBA00022723"/>
    </source>
</evidence>
<dbReference type="OrthoDB" id="449241at2759"/>
<dbReference type="FunFam" id="3.40.50.11840:FF:000010">
    <property type="entry name" value="2-(3-amino-3-carboxypropyl)histidine synthase subunit 2"/>
    <property type="match status" value="1"/>
</dbReference>
<keyword evidence="6 7" id="KW-0411">Iron-sulfur</keyword>
<name>A0A0M8N2X0_ESCWE</name>
<comment type="subcellular location">
    <subcellularLocation>
        <location evidence="7">Cytoplasm</location>
    </subcellularLocation>
</comment>
<dbReference type="InterPro" id="IPR042265">
    <property type="entry name" value="DPH1/DPH2_3"/>
</dbReference>
<evidence type="ECO:0000256" key="1">
    <source>
        <dbReference type="ARBA" id="ARBA00001966"/>
    </source>
</evidence>
<comment type="similarity">
    <text evidence="3 7">Belongs to the DPH1/DPH2 family. DPH2 subfamily.</text>
</comment>
<dbReference type="NCBIfam" id="TIGR00322">
    <property type="entry name" value="diphth2_R"/>
    <property type="match status" value="1"/>
</dbReference>
<feature type="region of interest" description="Disordered" evidence="8">
    <location>
        <begin position="477"/>
        <end position="498"/>
    </location>
</feature>
<dbReference type="Gene3D" id="3.40.50.11860">
    <property type="entry name" value="Diphthamide synthesis DPH1/DPH2 domain 3"/>
    <property type="match status" value="1"/>
</dbReference>
<organism evidence="9 10">
    <name type="scientific">Escovopsis weberi</name>
    <dbReference type="NCBI Taxonomy" id="150374"/>
    <lineage>
        <taxon>Eukaryota</taxon>
        <taxon>Fungi</taxon>
        <taxon>Dikarya</taxon>
        <taxon>Ascomycota</taxon>
        <taxon>Pezizomycotina</taxon>
        <taxon>Sordariomycetes</taxon>
        <taxon>Hypocreomycetidae</taxon>
        <taxon>Hypocreales</taxon>
        <taxon>Hypocreaceae</taxon>
        <taxon>Escovopsis</taxon>
    </lineage>
</organism>
<dbReference type="AlphaFoldDB" id="A0A0M8N2X0"/>
<keyword evidence="4 7" id="KW-0479">Metal-binding</keyword>
<proteinExistence type="inferred from homology"/>
<evidence type="ECO:0000256" key="5">
    <source>
        <dbReference type="ARBA" id="ARBA00023004"/>
    </source>
</evidence>
<dbReference type="GO" id="GO:0090560">
    <property type="term" value="F:2-(3-amino-3-carboxypropyl)histidine synthase activity"/>
    <property type="evidence" value="ECO:0007669"/>
    <property type="project" value="InterPro"/>
</dbReference>
<evidence type="ECO:0000256" key="8">
    <source>
        <dbReference type="SAM" id="MobiDB-lite"/>
    </source>
</evidence>
<dbReference type="STRING" id="150374.A0A0M8N2X0"/>
<comment type="function">
    <text evidence="7">Required for the first step of diphthamide biosynthesis, a post-translational modification of histidine which occurs in elongation factor 2. DPH1 and DPH2 transfer a 3-amino-3-carboxypropyl (ACP) group from S-adenosyl-L-methionine (SAM) to a histidine residue, the reaction is assisted by a reduction system comprising DPH3 and a NADH-dependent reductase. Facilitates the reduction of the catalytic iron-sulfur cluster found in the DPH1 subunit.</text>
</comment>
<evidence type="ECO:0000256" key="7">
    <source>
        <dbReference type="RuleBase" id="RU364133"/>
    </source>
</evidence>
<feature type="region of interest" description="Disordered" evidence="8">
    <location>
        <begin position="81"/>
        <end position="101"/>
    </location>
</feature>
<keyword evidence="5 7" id="KW-0408">Iron</keyword>
<dbReference type="SFLD" id="SFLDF00408">
    <property type="entry name" value="Diphthamide_biosynthesis_famil"/>
    <property type="match status" value="1"/>
</dbReference>
<accession>A0A0M8N2X0</accession>
<dbReference type="Pfam" id="PF01866">
    <property type="entry name" value="Diphthamide_syn"/>
    <property type="match status" value="1"/>
</dbReference>
<dbReference type="GO" id="GO:0046872">
    <property type="term" value="F:metal ion binding"/>
    <property type="evidence" value="ECO:0007669"/>
    <property type="project" value="UniProtKB-KW"/>
</dbReference>
<dbReference type="PANTHER" id="PTHR10762:SF2">
    <property type="entry name" value="2-(3-AMINO-3-CARBOXYPROPYL)HISTIDINE SYNTHASE SUBUNIT 2"/>
    <property type="match status" value="1"/>
</dbReference>
<dbReference type="NCBIfam" id="TIGR00272">
    <property type="entry name" value="DPH2"/>
    <property type="match status" value="1"/>
</dbReference>
<comment type="cofactor">
    <cofactor evidence="1">
        <name>[4Fe-4S] cluster</name>
        <dbReference type="ChEBI" id="CHEBI:49883"/>
    </cofactor>
</comment>
<comment type="pathway">
    <text evidence="2 7">Protein modification; peptidyl-diphthamide biosynthesis.</text>
</comment>
<dbReference type="InterPro" id="IPR042263">
    <property type="entry name" value="DPH1/DPH2_1"/>
</dbReference>
<protein>
    <recommendedName>
        <fullName evidence="7">2-(3-amino-3-carboxypropyl)histidine synthase subunit 2</fullName>
    </recommendedName>
</protein>
<dbReference type="EMBL" id="LGSR01000006">
    <property type="protein sequence ID" value="KOS22047.1"/>
    <property type="molecule type" value="Genomic_DNA"/>
</dbReference>
<comment type="caution">
    <text evidence="9">The sequence shown here is derived from an EMBL/GenBank/DDBJ whole genome shotgun (WGS) entry which is preliminary data.</text>
</comment>